<evidence type="ECO:0000313" key="6">
    <source>
        <dbReference type="Proteomes" id="UP000323425"/>
    </source>
</evidence>
<sequence>MRSGDKQDRNPTSAAAEGLPQVQAEAGEYAYTAIHYIPQIAEVVAAHGIDVAAWLARAGFDLDKMAQPGYQIPTSSYLKLLKDAVSITGDSALGIRVGCALPPSAHGIMGLATMAAGSILEAMEIIHTYVPLRTALLAIRPEVVGKTLRVVFEPLAGLEEVGHTVAEIAIGAVKNIADTKLPIGSACTGASFVMASPPYASLAQSLLACPVEYGQTWNGLSFGLHDAQRSTTFMDVLVMSEALAVCQRELDRVTSNRSVAARLERLLLESKGGAFPRLEVCARELKLSPRTLHRRLLDEGTTYKVVLDNVRRRLAGEYLKTQHLGIKETSFLLGYEDIANFRRAFKRWYGVSPSKS</sequence>
<evidence type="ECO:0000259" key="4">
    <source>
        <dbReference type="PROSITE" id="PS01124"/>
    </source>
</evidence>
<dbReference type="RefSeq" id="WP_150294369.1">
    <property type="nucleotide sequence ID" value="NZ_VTFH01000001.1"/>
</dbReference>
<gene>
    <name evidence="5" type="ORF">FX985_02878</name>
</gene>
<dbReference type="Pfam" id="PF12833">
    <property type="entry name" value="HTH_18"/>
    <property type="match status" value="1"/>
</dbReference>
<dbReference type="GO" id="GO:0005829">
    <property type="term" value="C:cytosol"/>
    <property type="evidence" value="ECO:0007669"/>
    <property type="project" value="TreeGrafter"/>
</dbReference>
<reference evidence="5 6" key="1">
    <citation type="journal article" date="2018" name="Plant Biotechnol. Rep.">
        <title>Diversity and antifungal activity of endophytic bacteria associated with Panax ginseng seedlings.</title>
        <authorList>
            <person name="Park J.M."/>
            <person name="Hong C.E."/>
            <person name="Jo S.H."/>
        </authorList>
    </citation>
    <scope>NUCLEOTIDE SEQUENCE [LARGE SCALE GENOMIC DNA]</scope>
    <source>
        <strain evidence="5 6">PgKB38</strain>
    </source>
</reference>
<evidence type="ECO:0000256" key="1">
    <source>
        <dbReference type="ARBA" id="ARBA00023015"/>
    </source>
</evidence>
<dbReference type="Pfam" id="PF12625">
    <property type="entry name" value="Arabinose_bd"/>
    <property type="match status" value="1"/>
</dbReference>
<dbReference type="GO" id="GO:0003700">
    <property type="term" value="F:DNA-binding transcription factor activity"/>
    <property type="evidence" value="ECO:0007669"/>
    <property type="project" value="InterPro"/>
</dbReference>
<keyword evidence="2" id="KW-0238">DNA-binding</keyword>
<feature type="domain" description="HTH araC/xylS-type" evidence="4">
    <location>
        <begin position="257"/>
        <end position="356"/>
    </location>
</feature>
<dbReference type="InterPro" id="IPR032687">
    <property type="entry name" value="AraC-type_N"/>
</dbReference>
<dbReference type="GO" id="GO:0000976">
    <property type="term" value="F:transcription cis-regulatory region binding"/>
    <property type="evidence" value="ECO:0007669"/>
    <property type="project" value="TreeGrafter"/>
</dbReference>
<name>A0A5M9J3Z0_9PSED</name>
<dbReference type="Gene3D" id="1.10.10.60">
    <property type="entry name" value="Homeodomain-like"/>
    <property type="match status" value="1"/>
</dbReference>
<dbReference type="SMART" id="SM00342">
    <property type="entry name" value="HTH_ARAC"/>
    <property type="match status" value="1"/>
</dbReference>
<evidence type="ECO:0000256" key="3">
    <source>
        <dbReference type="ARBA" id="ARBA00023163"/>
    </source>
</evidence>
<dbReference type="InterPro" id="IPR009057">
    <property type="entry name" value="Homeodomain-like_sf"/>
</dbReference>
<proteinExistence type="predicted"/>
<dbReference type="SUPFAM" id="SSF46689">
    <property type="entry name" value="Homeodomain-like"/>
    <property type="match status" value="1"/>
</dbReference>
<keyword evidence="1" id="KW-0805">Transcription regulation</keyword>
<evidence type="ECO:0000313" key="5">
    <source>
        <dbReference type="EMBL" id="KAA8562812.1"/>
    </source>
</evidence>
<keyword evidence="3" id="KW-0804">Transcription</keyword>
<dbReference type="EMBL" id="VTFH01000001">
    <property type="protein sequence ID" value="KAA8562812.1"/>
    <property type="molecule type" value="Genomic_DNA"/>
</dbReference>
<evidence type="ECO:0000256" key="2">
    <source>
        <dbReference type="ARBA" id="ARBA00023125"/>
    </source>
</evidence>
<dbReference type="AlphaFoldDB" id="A0A5M9J3Z0"/>
<dbReference type="PROSITE" id="PS01124">
    <property type="entry name" value="HTH_ARAC_FAMILY_2"/>
    <property type="match status" value="1"/>
</dbReference>
<dbReference type="PANTHER" id="PTHR47894">
    <property type="entry name" value="HTH-TYPE TRANSCRIPTIONAL REGULATOR GADX"/>
    <property type="match status" value="1"/>
</dbReference>
<dbReference type="InterPro" id="IPR018060">
    <property type="entry name" value="HTH_AraC"/>
</dbReference>
<dbReference type="Proteomes" id="UP000323425">
    <property type="component" value="Unassembled WGS sequence"/>
</dbReference>
<accession>A0A5M9J3Z0</accession>
<dbReference type="PANTHER" id="PTHR47894:SF1">
    <property type="entry name" value="HTH-TYPE TRANSCRIPTIONAL REGULATOR VQSM"/>
    <property type="match status" value="1"/>
</dbReference>
<comment type="caution">
    <text evidence="5">The sequence shown here is derived from an EMBL/GenBank/DDBJ whole genome shotgun (WGS) entry which is preliminary data.</text>
</comment>
<protein>
    <submittedName>
        <fullName evidence="5">Putative HTH-type transcriptional regulator</fullName>
    </submittedName>
</protein>
<organism evidence="5 6">
    <name type="scientific">Pseudomonas extremaustralis</name>
    <dbReference type="NCBI Taxonomy" id="359110"/>
    <lineage>
        <taxon>Bacteria</taxon>
        <taxon>Pseudomonadati</taxon>
        <taxon>Pseudomonadota</taxon>
        <taxon>Gammaproteobacteria</taxon>
        <taxon>Pseudomonadales</taxon>
        <taxon>Pseudomonadaceae</taxon>
        <taxon>Pseudomonas</taxon>
    </lineage>
</organism>